<gene>
    <name evidence="1" type="ORF">METZ01_LOCUS188163</name>
</gene>
<accession>A0A382DAY8</accession>
<dbReference type="EMBL" id="UINC01038375">
    <property type="protein sequence ID" value="SVB35309.1"/>
    <property type="molecule type" value="Genomic_DNA"/>
</dbReference>
<sequence>MDSFYENYEYWMKSRPDLEFDVYNISFDESKPARNEEAIKTADVVIIPSESEWRYQRPDLWEGKHIISFAGSYKGHRDKTNKQLDEIRPHFENKRIIFWRCERADTEELYRTKVFCDTPIKSFDIIDEIDFSGNINGMRYHHIPNLQKELNCDRTKTIDFAYWGSAWKDDRDKIIHGVYENKDFTTMLVGGWSYLKEDVNNQIKPWARDWRDLYPLLKPARSTCCFNWLDENATTSRYVEALAIGIIPFVWCSQNFQYDKNNTYNIDVWQRVGSVEELLWKMRFLQHPDFFKTKLREYRKNYRKVLLSKKQYSEEFNKKMDALT</sequence>
<name>A0A382DAY8_9ZZZZ</name>
<proteinExistence type="predicted"/>
<dbReference type="AlphaFoldDB" id="A0A382DAY8"/>
<organism evidence="1">
    <name type="scientific">marine metagenome</name>
    <dbReference type="NCBI Taxonomy" id="408172"/>
    <lineage>
        <taxon>unclassified sequences</taxon>
        <taxon>metagenomes</taxon>
        <taxon>ecological metagenomes</taxon>
    </lineage>
</organism>
<reference evidence="1" key="1">
    <citation type="submission" date="2018-05" db="EMBL/GenBank/DDBJ databases">
        <authorList>
            <person name="Lanie J.A."/>
            <person name="Ng W.-L."/>
            <person name="Kazmierczak K.M."/>
            <person name="Andrzejewski T.M."/>
            <person name="Davidsen T.M."/>
            <person name="Wayne K.J."/>
            <person name="Tettelin H."/>
            <person name="Glass J.I."/>
            <person name="Rusch D."/>
            <person name="Podicherti R."/>
            <person name="Tsui H.-C.T."/>
            <person name="Winkler M.E."/>
        </authorList>
    </citation>
    <scope>NUCLEOTIDE SEQUENCE</scope>
</reference>
<evidence type="ECO:0000313" key="1">
    <source>
        <dbReference type="EMBL" id="SVB35309.1"/>
    </source>
</evidence>
<protein>
    <recommendedName>
        <fullName evidence="2">Exostosin GT47 domain-containing protein</fullName>
    </recommendedName>
</protein>
<evidence type="ECO:0008006" key="2">
    <source>
        <dbReference type="Google" id="ProtNLM"/>
    </source>
</evidence>